<dbReference type="RefSeq" id="WP_368653317.1">
    <property type="nucleotide sequence ID" value="NZ_CP162599.1"/>
</dbReference>
<feature type="transmembrane region" description="Helical" evidence="8">
    <location>
        <begin position="184"/>
        <end position="203"/>
    </location>
</feature>
<sequence length="360" mass="39741">MIQSFDLIVALLIACVSTFILTIPVRALAMKFEVLDHPNRRKIHENPTPRLGGVAIFIGSYLGILYLQPQHEHLWEIFFGSLIIVIIGALDDRFELRPYVKLGGHIAAAALVISSGLVIEKITLPFFGVVELGFISVLVTFIWIIGITNAINLIDGLDGLATGVTTIAFTSMLIMAMIDVRVVAAYFCIVLIGSNLGFLYHNFYPAKIYMGDSGSNFLGYMIAVVSILGLFKNIALLSFIIPVILLAVPIFDTFFAIVRRIKNKESIMVADNYHVHYQLLRAGYTHRGAVVIIYVFSAVFGVLAVLFAKASITFALLITALVLVVLHLLAEMAGIVLGGRRPVIDAYKRLFVRKKNVEDR</sequence>
<comment type="subcellular location">
    <subcellularLocation>
        <location evidence="1">Cell membrane</location>
        <topology evidence="1">Multi-pass membrane protein</topology>
    </subcellularLocation>
</comment>
<keyword evidence="2" id="KW-1003">Cell membrane</keyword>
<evidence type="ECO:0000256" key="5">
    <source>
        <dbReference type="ARBA" id="ARBA00022989"/>
    </source>
</evidence>
<feature type="binding site" evidence="7">
    <location>
        <position position="152"/>
    </location>
    <ligand>
        <name>Mg(2+)</name>
        <dbReference type="ChEBI" id="CHEBI:18420"/>
    </ligand>
</feature>
<evidence type="ECO:0000256" key="4">
    <source>
        <dbReference type="ARBA" id="ARBA00022692"/>
    </source>
</evidence>
<evidence type="ECO:0000256" key="2">
    <source>
        <dbReference type="ARBA" id="ARBA00022475"/>
    </source>
</evidence>
<protein>
    <submittedName>
        <fullName evidence="9">Glycosyltransferase family 4 protein</fullName>
    </submittedName>
</protein>
<feature type="transmembrane region" description="Helical" evidence="8">
    <location>
        <begin position="288"/>
        <end position="308"/>
    </location>
</feature>
<dbReference type="PANTHER" id="PTHR22926:SF3">
    <property type="entry name" value="UNDECAPRENYL-PHOSPHATE ALPHA-N-ACETYLGLUCOSAMINYL 1-PHOSPHATE TRANSFERASE"/>
    <property type="match status" value="1"/>
</dbReference>
<feature type="transmembrane region" description="Helical" evidence="8">
    <location>
        <begin position="215"/>
        <end position="231"/>
    </location>
</feature>
<reference evidence="9" key="1">
    <citation type="submission" date="2024-07" db="EMBL/GenBank/DDBJ databases">
        <title>Halotolerant mesophilic bacterium Ornithinibacillus sp. 4-3, sp. nov., isolated from soil.</title>
        <authorList>
            <person name="Sidarenka A.V."/>
            <person name="Guliayeva D.E."/>
            <person name="Leanovich S.I."/>
            <person name="Hileuskaya K.S."/>
            <person name="Akhremchuk A.E."/>
            <person name="Sikolenko M.A."/>
            <person name="Valentovich L.N."/>
        </authorList>
    </citation>
    <scope>NUCLEOTIDE SEQUENCE</scope>
    <source>
        <strain evidence="9">4-3</strain>
    </source>
</reference>
<keyword evidence="6 8" id="KW-0472">Membrane</keyword>
<feature type="binding site" evidence="7">
    <location>
        <position position="212"/>
    </location>
    <ligand>
        <name>Mg(2+)</name>
        <dbReference type="ChEBI" id="CHEBI:18420"/>
    </ligand>
</feature>
<keyword evidence="3" id="KW-0808">Transferase</keyword>
<dbReference type="PANTHER" id="PTHR22926">
    <property type="entry name" value="PHOSPHO-N-ACETYLMURAMOYL-PENTAPEPTIDE-TRANSFERASE"/>
    <property type="match status" value="1"/>
</dbReference>
<dbReference type="PROSITE" id="PS01348">
    <property type="entry name" value="MRAY_2"/>
    <property type="match status" value="1"/>
</dbReference>
<dbReference type="GO" id="GO:0005886">
    <property type="term" value="C:plasma membrane"/>
    <property type="evidence" value="ECO:0007669"/>
    <property type="project" value="UniProtKB-SubCell"/>
</dbReference>
<dbReference type="AlphaFoldDB" id="A0AB39HPL3"/>
<evidence type="ECO:0000256" key="7">
    <source>
        <dbReference type="PIRSR" id="PIRSR600715-1"/>
    </source>
</evidence>
<keyword evidence="5 8" id="KW-1133">Transmembrane helix</keyword>
<feature type="transmembrane region" description="Helical" evidence="8">
    <location>
        <begin position="159"/>
        <end position="178"/>
    </location>
</feature>
<accession>A0AB39HPL3</accession>
<feature type="transmembrane region" description="Helical" evidence="8">
    <location>
        <begin position="102"/>
        <end position="119"/>
    </location>
</feature>
<keyword evidence="7" id="KW-0479">Metal-binding</keyword>
<feature type="transmembrane region" description="Helical" evidence="8">
    <location>
        <begin position="73"/>
        <end position="90"/>
    </location>
</feature>
<evidence type="ECO:0000256" key="1">
    <source>
        <dbReference type="ARBA" id="ARBA00004651"/>
    </source>
</evidence>
<dbReference type="Pfam" id="PF00953">
    <property type="entry name" value="Glycos_transf_4"/>
    <property type="match status" value="1"/>
</dbReference>
<evidence type="ECO:0000313" key="9">
    <source>
        <dbReference type="EMBL" id="XDK32629.1"/>
    </source>
</evidence>
<evidence type="ECO:0000256" key="6">
    <source>
        <dbReference type="ARBA" id="ARBA00023136"/>
    </source>
</evidence>
<feature type="transmembrane region" description="Helical" evidence="8">
    <location>
        <begin position="237"/>
        <end position="258"/>
    </location>
</feature>
<dbReference type="GO" id="GO:0016780">
    <property type="term" value="F:phosphotransferase activity, for other substituted phosphate groups"/>
    <property type="evidence" value="ECO:0007669"/>
    <property type="project" value="InterPro"/>
</dbReference>
<keyword evidence="7" id="KW-0460">Magnesium</keyword>
<feature type="transmembrane region" description="Helical" evidence="8">
    <location>
        <begin position="6"/>
        <end position="29"/>
    </location>
</feature>
<gene>
    <name evidence="9" type="ORF">AB4Y30_16725</name>
</gene>
<dbReference type="EMBL" id="CP162599">
    <property type="protein sequence ID" value="XDK32629.1"/>
    <property type="molecule type" value="Genomic_DNA"/>
</dbReference>
<keyword evidence="4 8" id="KW-0812">Transmembrane</keyword>
<feature type="transmembrane region" description="Helical" evidence="8">
    <location>
        <begin position="314"/>
        <end position="339"/>
    </location>
</feature>
<proteinExistence type="predicted"/>
<dbReference type="GO" id="GO:0071555">
    <property type="term" value="P:cell wall organization"/>
    <property type="evidence" value="ECO:0007669"/>
    <property type="project" value="TreeGrafter"/>
</dbReference>
<dbReference type="InterPro" id="IPR018480">
    <property type="entry name" value="PNAcMuramoyl-5peptid_Trfase_CS"/>
</dbReference>
<dbReference type="GO" id="GO:0046872">
    <property type="term" value="F:metal ion binding"/>
    <property type="evidence" value="ECO:0007669"/>
    <property type="project" value="UniProtKB-KW"/>
</dbReference>
<comment type="cofactor">
    <cofactor evidence="7">
        <name>Mg(2+)</name>
        <dbReference type="ChEBI" id="CHEBI:18420"/>
    </cofactor>
</comment>
<dbReference type="InterPro" id="IPR000715">
    <property type="entry name" value="Glycosyl_transferase_4"/>
</dbReference>
<organism evidence="9">
    <name type="scientific">Ornithinibacillus sp. 4-3</name>
    <dbReference type="NCBI Taxonomy" id="3231488"/>
    <lineage>
        <taxon>Bacteria</taxon>
        <taxon>Bacillati</taxon>
        <taxon>Bacillota</taxon>
        <taxon>Bacilli</taxon>
        <taxon>Bacillales</taxon>
        <taxon>Bacillaceae</taxon>
        <taxon>Ornithinibacillus</taxon>
    </lineage>
</organism>
<name>A0AB39HPL3_9BACI</name>
<dbReference type="CDD" id="cd06853">
    <property type="entry name" value="GT_WecA_like"/>
    <property type="match status" value="1"/>
</dbReference>
<feature type="transmembrane region" description="Helical" evidence="8">
    <location>
        <begin position="125"/>
        <end position="147"/>
    </location>
</feature>
<evidence type="ECO:0000256" key="8">
    <source>
        <dbReference type="SAM" id="Phobius"/>
    </source>
</evidence>
<evidence type="ECO:0000256" key="3">
    <source>
        <dbReference type="ARBA" id="ARBA00022679"/>
    </source>
</evidence>
<dbReference type="GO" id="GO:0009103">
    <property type="term" value="P:lipopolysaccharide biosynthetic process"/>
    <property type="evidence" value="ECO:0007669"/>
    <property type="project" value="TreeGrafter"/>
</dbReference>
<dbReference type="GO" id="GO:0044038">
    <property type="term" value="P:cell wall macromolecule biosynthetic process"/>
    <property type="evidence" value="ECO:0007669"/>
    <property type="project" value="TreeGrafter"/>
</dbReference>